<dbReference type="Proteomes" id="UP000316270">
    <property type="component" value="Chromosome 13"/>
</dbReference>
<dbReference type="EMBL" id="CP042197">
    <property type="protein sequence ID" value="QDS75632.1"/>
    <property type="molecule type" value="Genomic_DNA"/>
</dbReference>
<evidence type="ECO:0000313" key="4">
    <source>
        <dbReference type="Proteomes" id="UP000316270"/>
    </source>
</evidence>
<name>A0A517LJ04_9PEZI</name>
<dbReference type="AlphaFoldDB" id="A0A517LJ04"/>
<protein>
    <recommendedName>
        <fullName evidence="5">Secreted protein</fullName>
    </recommendedName>
</protein>
<evidence type="ECO:0000256" key="1">
    <source>
        <dbReference type="SAM" id="MobiDB-lite"/>
    </source>
</evidence>
<organism evidence="3 4">
    <name type="scientific">Venturia effusa</name>
    <dbReference type="NCBI Taxonomy" id="50376"/>
    <lineage>
        <taxon>Eukaryota</taxon>
        <taxon>Fungi</taxon>
        <taxon>Dikarya</taxon>
        <taxon>Ascomycota</taxon>
        <taxon>Pezizomycotina</taxon>
        <taxon>Dothideomycetes</taxon>
        <taxon>Pleosporomycetidae</taxon>
        <taxon>Venturiales</taxon>
        <taxon>Venturiaceae</taxon>
        <taxon>Venturia</taxon>
    </lineage>
</organism>
<evidence type="ECO:0000256" key="2">
    <source>
        <dbReference type="SAM" id="SignalP"/>
    </source>
</evidence>
<sequence>MHFTSHLLAPLLAVLIGPAWIYAHDCQQWQTTYAVPCLGGTGRTCPNGTADPYMKDFRKNADNYIEWANSNSNTCSGHCAQIIRMDQGARGHTFIMTCNSARIWSGKRATQFPPAAEGMDQINSQPQCDVWCWTGHLWTLLGYAYIMWMGGDGGHGQPARTATDAEAASPSSADN</sequence>
<evidence type="ECO:0000313" key="3">
    <source>
        <dbReference type="EMBL" id="QDS75632.1"/>
    </source>
</evidence>
<feature type="chain" id="PRO_5021930631" description="Secreted protein" evidence="2">
    <location>
        <begin position="24"/>
        <end position="175"/>
    </location>
</feature>
<evidence type="ECO:0008006" key="5">
    <source>
        <dbReference type="Google" id="ProtNLM"/>
    </source>
</evidence>
<feature type="region of interest" description="Disordered" evidence="1">
    <location>
        <begin position="156"/>
        <end position="175"/>
    </location>
</feature>
<gene>
    <name evidence="3" type="ORF">FKW77_006832</name>
</gene>
<feature type="signal peptide" evidence="2">
    <location>
        <begin position="1"/>
        <end position="23"/>
    </location>
</feature>
<accession>A0A517LJ04</accession>
<keyword evidence="2" id="KW-0732">Signal</keyword>
<proteinExistence type="predicted"/>
<reference evidence="3 4" key="1">
    <citation type="submission" date="2019-07" db="EMBL/GenBank/DDBJ databases">
        <title>Finished genome of Venturia effusa.</title>
        <authorList>
            <person name="Young C.A."/>
            <person name="Cox M.P."/>
            <person name="Ganley A.R.D."/>
            <person name="David W.J."/>
        </authorList>
    </citation>
    <scope>NUCLEOTIDE SEQUENCE [LARGE SCALE GENOMIC DNA]</scope>
    <source>
        <strain evidence="4">albino</strain>
    </source>
</reference>
<keyword evidence="4" id="KW-1185">Reference proteome</keyword>